<organism evidence="1 2">
    <name type="scientific">Pilimelia columellifera subsp. columellifera</name>
    <dbReference type="NCBI Taxonomy" id="706583"/>
    <lineage>
        <taxon>Bacteria</taxon>
        <taxon>Bacillati</taxon>
        <taxon>Actinomycetota</taxon>
        <taxon>Actinomycetes</taxon>
        <taxon>Micromonosporales</taxon>
        <taxon>Micromonosporaceae</taxon>
        <taxon>Pilimelia</taxon>
    </lineage>
</organism>
<evidence type="ECO:0000313" key="1">
    <source>
        <dbReference type="EMBL" id="GAA2532776.1"/>
    </source>
</evidence>
<evidence type="ECO:0000313" key="2">
    <source>
        <dbReference type="Proteomes" id="UP001499978"/>
    </source>
</evidence>
<dbReference type="RefSeq" id="WP_344174566.1">
    <property type="nucleotide sequence ID" value="NZ_BAAARY010000039.1"/>
</dbReference>
<accession>A0ABP6B509</accession>
<keyword evidence="2" id="KW-1185">Reference proteome</keyword>
<name>A0ABP6B509_9ACTN</name>
<sequence length="205" mass="22143">MFIQFILGQAADRAALKESFERWATELGPGADGWLGSTAGIAADGTFVATAMFASADAARRNSERPEQGQWWSRTAGAFAGKPTFLDCAKCGTVGQGATPVAGFVQVLYGTSSDPARAYQLMAESEQQMRDLRPDVLGAVYGYTDDGTTVDVIFFASEAQAREGERNETPAEATETMAEMSRLSKIDQFIDLTEPWHLAPRSESH</sequence>
<reference evidence="2" key="1">
    <citation type="journal article" date="2019" name="Int. J. Syst. Evol. Microbiol.">
        <title>The Global Catalogue of Microorganisms (GCM) 10K type strain sequencing project: providing services to taxonomists for standard genome sequencing and annotation.</title>
        <authorList>
            <consortium name="The Broad Institute Genomics Platform"/>
            <consortium name="The Broad Institute Genome Sequencing Center for Infectious Disease"/>
            <person name="Wu L."/>
            <person name="Ma J."/>
        </authorList>
    </citation>
    <scope>NUCLEOTIDE SEQUENCE [LARGE SCALE GENOMIC DNA]</scope>
    <source>
        <strain evidence="2">JCM 3367</strain>
    </source>
</reference>
<dbReference type="EMBL" id="BAAARY010000039">
    <property type="protein sequence ID" value="GAA2532776.1"/>
    <property type="molecule type" value="Genomic_DNA"/>
</dbReference>
<protein>
    <recommendedName>
        <fullName evidence="3">ABM domain-containing protein</fullName>
    </recommendedName>
</protein>
<evidence type="ECO:0008006" key="3">
    <source>
        <dbReference type="Google" id="ProtNLM"/>
    </source>
</evidence>
<gene>
    <name evidence="1" type="ORF">GCM10010201_35420</name>
</gene>
<comment type="caution">
    <text evidence="1">The sequence shown here is derived from an EMBL/GenBank/DDBJ whole genome shotgun (WGS) entry which is preliminary data.</text>
</comment>
<proteinExistence type="predicted"/>
<dbReference type="Proteomes" id="UP001499978">
    <property type="component" value="Unassembled WGS sequence"/>
</dbReference>